<organism evidence="1 2">
    <name type="scientific">Romanomermis culicivorax</name>
    <name type="common">Nematode worm</name>
    <dbReference type="NCBI Taxonomy" id="13658"/>
    <lineage>
        <taxon>Eukaryota</taxon>
        <taxon>Metazoa</taxon>
        <taxon>Ecdysozoa</taxon>
        <taxon>Nematoda</taxon>
        <taxon>Enoplea</taxon>
        <taxon>Dorylaimia</taxon>
        <taxon>Mermithida</taxon>
        <taxon>Mermithoidea</taxon>
        <taxon>Mermithidae</taxon>
        <taxon>Romanomermis</taxon>
    </lineage>
</organism>
<dbReference type="AlphaFoldDB" id="A0A915IWS6"/>
<evidence type="ECO:0000313" key="1">
    <source>
        <dbReference type="Proteomes" id="UP000887565"/>
    </source>
</evidence>
<keyword evidence="1" id="KW-1185">Reference proteome</keyword>
<dbReference type="Proteomes" id="UP000887565">
    <property type="component" value="Unplaced"/>
</dbReference>
<sequence length="110" mass="12458">MMTPYANLSKNTQIGFNKIYDNDGCQSSRAELLQIIHVSWDVAQACDRGPGFEPQIEPKGGFILHPAKKHQNLKRRKMMKNKLKGPIENCAVLLMEDRSVINFENASTKL</sequence>
<reference evidence="2" key="1">
    <citation type="submission" date="2022-11" db="UniProtKB">
        <authorList>
            <consortium name="WormBaseParasite"/>
        </authorList>
    </citation>
    <scope>IDENTIFICATION</scope>
</reference>
<name>A0A915IWS6_ROMCU</name>
<proteinExistence type="predicted"/>
<protein>
    <submittedName>
        <fullName evidence="2">Uncharacterized protein</fullName>
    </submittedName>
</protein>
<evidence type="ECO:0000313" key="2">
    <source>
        <dbReference type="WBParaSite" id="nRc.2.0.1.t18650-RA"/>
    </source>
</evidence>
<dbReference type="WBParaSite" id="nRc.2.0.1.t18650-RA">
    <property type="protein sequence ID" value="nRc.2.0.1.t18650-RA"/>
    <property type="gene ID" value="nRc.2.0.1.g18650"/>
</dbReference>
<accession>A0A915IWS6</accession>